<dbReference type="SMART" id="SM00342">
    <property type="entry name" value="HTH_ARAC"/>
    <property type="match status" value="1"/>
</dbReference>
<dbReference type="PROSITE" id="PS01124">
    <property type="entry name" value="HTH_ARAC_FAMILY_2"/>
    <property type="match status" value="1"/>
</dbReference>
<protein>
    <submittedName>
        <fullName evidence="5">AraC family transcriptional regulator</fullName>
    </submittedName>
</protein>
<sequence>MQEIIRHSIDKFKQQVKPEFEEKNFFLKEFINDNELFEEPYRTETFGIGYLKEGQFVLTTGLTNHTIDAPSLITMGPNVIRKWTRTYKPVINYTIFFTSDFLSSILSSNNKLLNVPYFEEADLHIFHLNDSEKNSIESIFDTLKNFIESDYKNKNEFIRLQTAILCEILDEFHTKRAISNSKTHQNPLAYKFKHLAARDIKVKRDVTYYAEKLNTTTKKLTKVIKKVTGKTASQFLQDLLILEAKILLQDGNATINQIAYELNFPDPSTFGKYFKKNIGKTPSAYREEFMTI</sequence>
<gene>
    <name evidence="5" type="ORF">JJQ60_21780</name>
</gene>
<dbReference type="InterPro" id="IPR009057">
    <property type="entry name" value="Homeodomain-like_sf"/>
</dbReference>
<dbReference type="RefSeq" id="WP_201924758.1">
    <property type="nucleotide sequence ID" value="NZ_BAABAX010000010.1"/>
</dbReference>
<dbReference type="PANTHER" id="PTHR43280">
    <property type="entry name" value="ARAC-FAMILY TRANSCRIPTIONAL REGULATOR"/>
    <property type="match status" value="1"/>
</dbReference>
<dbReference type="GO" id="GO:0003700">
    <property type="term" value="F:DNA-binding transcription factor activity"/>
    <property type="evidence" value="ECO:0007669"/>
    <property type="project" value="InterPro"/>
</dbReference>
<dbReference type="AlphaFoldDB" id="A0A937DAN0"/>
<keyword evidence="2" id="KW-0238">DNA-binding</keyword>
<dbReference type="SUPFAM" id="SSF46689">
    <property type="entry name" value="Homeodomain-like"/>
    <property type="match status" value="1"/>
</dbReference>
<keyword evidence="1" id="KW-0805">Transcription regulation</keyword>
<dbReference type="InterPro" id="IPR018060">
    <property type="entry name" value="HTH_AraC"/>
</dbReference>
<dbReference type="PRINTS" id="PR00032">
    <property type="entry name" value="HTHARAC"/>
</dbReference>
<organism evidence="5 6">
    <name type="scientific">Aquimarina mytili</name>
    <dbReference type="NCBI Taxonomy" id="874423"/>
    <lineage>
        <taxon>Bacteria</taxon>
        <taxon>Pseudomonadati</taxon>
        <taxon>Bacteroidota</taxon>
        <taxon>Flavobacteriia</taxon>
        <taxon>Flavobacteriales</taxon>
        <taxon>Flavobacteriaceae</taxon>
        <taxon>Aquimarina</taxon>
    </lineage>
</organism>
<dbReference type="GO" id="GO:0043565">
    <property type="term" value="F:sequence-specific DNA binding"/>
    <property type="evidence" value="ECO:0007669"/>
    <property type="project" value="InterPro"/>
</dbReference>
<dbReference type="Gene3D" id="1.10.10.60">
    <property type="entry name" value="Homeodomain-like"/>
    <property type="match status" value="1"/>
</dbReference>
<comment type="caution">
    <text evidence="5">The sequence shown here is derived from an EMBL/GenBank/DDBJ whole genome shotgun (WGS) entry which is preliminary data.</text>
</comment>
<dbReference type="PANTHER" id="PTHR43280:SF32">
    <property type="entry name" value="TRANSCRIPTIONAL REGULATORY PROTEIN"/>
    <property type="match status" value="1"/>
</dbReference>
<dbReference type="EMBL" id="JAERQJ010000022">
    <property type="protein sequence ID" value="MBL0686170.1"/>
    <property type="molecule type" value="Genomic_DNA"/>
</dbReference>
<evidence type="ECO:0000313" key="6">
    <source>
        <dbReference type="Proteomes" id="UP000651057"/>
    </source>
</evidence>
<reference evidence="5" key="1">
    <citation type="submission" date="2021-01" db="EMBL/GenBank/DDBJ databases">
        <authorList>
            <person name="Zhong Y.L."/>
        </authorList>
    </citation>
    <scope>NUCLEOTIDE SEQUENCE</scope>
    <source>
        <strain evidence="5">KCTC 23302</strain>
    </source>
</reference>
<evidence type="ECO:0000256" key="2">
    <source>
        <dbReference type="ARBA" id="ARBA00023125"/>
    </source>
</evidence>
<evidence type="ECO:0000313" key="5">
    <source>
        <dbReference type="EMBL" id="MBL0686170.1"/>
    </source>
</evidence>
<keyword evidence="6" id="KW-1185">Reference proteome</keyword>
<evidence type="ECO:0000259" key="4">
    <source>
        <dbReference type="PROSITE" id="PS01124"/>
    </source>
</evidence>
<dbReference type="InterPro" id="IPR020449">
    <property type="entry name" value="Tscrpt_reg_AraC-type_HTH"/>
</dbReference>
<evidence type="ECO:0000256" key="1">
    <source>
        <dbReference type="ARBA" id="ARBA00023015"/>
    </source>
</evidence>
<evidence type="ECO:0000256" key="3">
    <source>
        <dbReference type="ARBA" id="ARBA00023163"/>
    </source>
</evidence>
<name>A0A937DAN0_9FLAO</name>
<dbReference type="Pfam" id="PF12833">
    <property type="entry name" value="HTH_18"/>
    <property type="match status" value="1"/>
</dbReference>
<dbReference type="Proteomes" id="UP000651057">
    <property type="component" value="Unassembled WGS sequence"/>
</dbReference>
<feature type="domain" description="HTH araC/xylS-type" evidence="4">
    <location>
        <begin position="190"/>
        <end position="288"/>
    </location>
</feature>
<keyword evidence="3" id="KW-0804">Transcription</keyword>
<proteinExistence type="predicted"/>
<accession>A0A937DAN0</accession>